<protein>
    <submittedName>
        <fullName evidence="5">Urea ABC transporter ATP-binding protein UrtD</fullName>
    </submittedName>
</protein>
<dbReference type="InterPro" id="IPR017781">
    <property type="entry name" value="ABC_transptr_urea_ATP-bd_UrtD"/>
</dbReference>
<dbReference type="OrthoDB" id="9780942at2"/>
<sequence length="286" mass="31748">MNKNPLKQNLKSASSFLKDYEAPPQPDLDTTKGIILYLEGINVSFDSFKAINELNLYIKQGELRCIIGPNGAGKTTMMDVITGKTKPQSGTAWFGQKLNLLTMDEPQIAQAGIGRKFQKPTVFEALTVNDNLMIANAGKKTVWHTLRHQVNQIEQEQIEEILLLIGLMEMRNESAAILSHGQKQWLELGMLLMQKPQLLLVDEPVAGMTTQEMDKTAELLNSLAGKHTLVVVEHDMDFVRQIAKTVSVLHQGSILAEGNMEQVQNNPKVIEVYLGQSTTGRNVNVA</sequence>
<evidence type="ECO:0000259" key="4">
    <source>
        <dbReference type="PROSITE" id="PS50893"/>
    </source>
</evidence>
<dbReference type="InterPro" id="IPR003439">
    <property type="entry name" value="ABC_transporter-like_ATP-bd"/>
</dbReference>
<dbReference type="InterPro" id="IPR051120">
    <property type="entry name" value="ABC_AA/LPS_Transport"/>
</dbReference>
<feature type="domain" description="ABC transporter" evidence="4">
    <location>
        <begin position="36"/>
        <end position="276"/>
    </location>
</feature>
<evidence type="ECO:0000256" key="1">
    <source>
        <dbReference type="ARBA" id="ARBA00022448"/>
    </source>
</evidence>
<dbReference type="NCBIfam" id="TIGR03411">
    <property type="entry name" value="urea_trans_UrtD"/>
    <property type="match status" value="1"/>
</dbReference>
<dbReference type="RefSeq" id="WP_065577750.1">
    <property type="nucleotide sequence ID" value="NZ_LZGI01000003.1"/>
</dbReference>
<dbReference type="Pfam" id="PF12399">
    <property type="entry name" value="BCA_ABC_TP_C"/>
    <property type="match status" value="1"/>
</dbReference>
<dbReference type="EMBL" id="NASK01000091">
    <property type="protein sequence ID" value="OTQ49916.1"/>
    <property type="molecule type" value="Genomic_DNA"/>
</dbReference>
<dbReference type="PROSITE" id="PS50893">
    <property type="entry name" value="ABC_TRANSPORTER_2"/>
    <property type="match status" value="1"/>
</dbReference>
<dbReference type="Gene3D" id="3.40.50.300">
    <property type="entry name" value="P-loop containing nucleotide triphosphate hydrolases"/>
    <property type="match status" value="1"/>
</dbReference>
<proteinExistence type="predicted"/>
<dbReference type="GO" id="GO:0005524">
    <property type="term" value="F:ATP binding"/>
    <property type="evidence" value="ECO:0007669"/>
    <property type="project" value="UniProtKB-KW"/>
</dbReference>
<dbReference type="InterPro" id="IPR027417">
    <property type="entry name" value="P-loop_NTPase"/>
</dbReference>
<accession>A0A242NUV9</accession>
<gene>
    <name evidence="5" type="ORF">B6D06_05345</name>
</gene>
<dbReference type="GO" id="GO:0016887">
    <property type="term" value="F:ATP hydrolysis activity"/>
    <property type="evidence" value="ECO:0007669"/>
    <property type="project" value="InterPro"/>
</dbReference>
<dbReference type="FunFam" id="3.40.50.300:FF:000421">
    <property type="entry name" value="Branched-chain amino acid ABC transporter ATP-binding protein"/>
    <property type="match status" value="1"/>
</dbReference>
<keyword evidence="1" id="KW-0813">Transport</keyword>
<keyword evidence="3 5" id="KW-0067">ATP-binding</keyword>
<dbReference type="GO" id="GO:0005886">
    <property type="term" value="C:plasma membrane"/>
    <property type="evidence" value="ECO:0007669"/>
    <property type="project" value="TreeGrafter"/>
</dbReference>
<dbReference type="InterPro" id="IPR032823">
    <property type="entry name" value="BCA_ABC_TP_C"/>
</dbReference>
<evidence type="ECO:0000313" key="5">
    <source>
        <dbReference type="EMBL" id="OTQ49916.1"/>
    </source>
</evidence>
<dbReference type="Pfam" id="PF00005">
    <property type="entry name" value="ABC_tran"/>
    <property type="match status" value="1"/>
</dbReference>
<name>A0A242NUV9_9GAMM</name>
<comment type="caution">
    <text evidence="5">The sequence shown here is derived from an EMBL/GenBank/DDBJ whole genome shotgun (WGS) entry which is preliminary data.</text>
</comment>
<dbReference type="CDD" id="cd03219">
    <property type="entry name" value="ABC_Mj1267_LivG_branched"/>
    <property type="match status" value="1"/>
</dbReference>
<dbReference type="AlphaFoldDB" id="A0A242NUV9"/>
<evidence type="ECO:0000256" key="2">
    <source>
        <dbReference type="ARBA" id="ARBA00022741"/>
    </source>
</evidence>
<evidence type="ECO:0000313" key="6">
    <source>
        <dbReference type="Proteomes" id="UP000194968"/>
    </source>
</evidence>
<reference evidence="5 6" key="1">
    <citation type="submission" date="2017-03" db="EMBL/GenBank/DDBJ databases">
        <title>Comparative genomics of honeybee gut symbionts reveal geographically distinct and subgroup specific antibiotic resistance.</title>
        <authorList>
            <person name="Ludvigsen J."/>
            <person name="Porcellato D."/>
            <person name="Labee-Lund T.M."/>
            <person name="Amdam G.V."/>
            <person name="Rudi K."/>
        </authorList>
    </citation>
    <scope>NUCLEOTIDE SEQUENCE [LARGE SCALE GENOMIC DNA]</scope>
    <source>
        <strain evidence="5 6">A-4-12</strain>
    </source>
</reference>
<keyword evidence="2" id="KW-0547">Nucleotide-binding</keyword>
<organism evidence="5 6">
    <name type="scientific">Gilliamella apis</name>
    <dbReference type="NCBI Taxonomy" id="1970738"/>
    <lineage>
        <taxon>Bacteria</taxon>
        <taxon>Pseudomonadati</taxon>
        <taxon>Pseudomonadota</taxon>
        <taxon>Gammaproteobacteria</taxon>
        <taxon>Orbales</taxon>
        <taxon>Orbaceae</taxon>
        <taxon>Gilliamella</taxon>
    </lineage>
</organism>
<dbReference type="PANTHER" id="PTHR45772:SF8">
    <property type="entry name" value="HIGH-AFFINITY BRANCHED-CHAIN AMINO ACID TRANSPORT ATP-BINDING PROTEIN"/>
    <property type="match status" value="1"/>
</dbReference>
<dbReference type="PANTHER" id="PTHR45772">
    <property type="entry name" value="CONSERVED COMPONENT OF ABC TRANSPORTER FOR NATURAL AMINO ACIDS-RELATED"/>
    <property type="match status" value="1"/>
</dbReference>
<dbReference type="Proteomes" id="UP000194968">
    <property type="component" value="Unassembled WGS sequence"/>
</dbReference>
<dbReference type="SUPFAM" id="SSF52540">
    <property type="entry name" value="P-loop containing nucleoside triphosphate hydrolases"/>
    <property type="match status" value="1"/>
</dbReference>
<evidence type="ECO:0000256" key="3">
    <source>
        <dbReference type="ARBA" id="ARBA00022840"/>
    </source>
</evidence>